<name>A0AAW1VTH1_RUBAR</name>
<proteinExistence type="predicted"/>
<dbReference type="EMBL" id="JBEDUW010000007">
    <property type="protein sequence ID" value="KAK9911664.1"/>
    <property type="molecule type" value="Genomic_DNA"/>
</dbReference>
<protein>
    <submittedName>
        <fullName evidence="1">Uncharacterized protein</fullName>
    </submittedName>
</protein>
<evidence type="ECO:0000313" key="2">
    <source>
        <dbReference type="Proteomes" id="UP001457282"/>
    </source>
</evidence>
<keyword evidence="2" id="KW-1185">Reference proteome</keyword>
<organism evidence="1 2">
    <name type="scientific">Rubus argutus</name>
    <name type="common">Southern blackberry</name>
    <dbReference type="NCBI Taxonomy" id="59490"/>
    <lineage>
        <taxon>Eukaryota</taxon>
        <taxon>Viridiplantae</taxon>
        <taxon>Streptophyta</taxon>
        <taxon>Embryophyta</taxon>
        <taxon>Tracheophyta</taxon>
        <taxon>Spermatophyta</taxon>
        <taxon>Magnoliopsida</taxon>
        <taxon>eudicotyledons</taxon>
        <taxon>Gunneridae</taxon>
        <taxon>Pentapetalae</taxon>
        <taxon>rosids</taxon>
        <taxon>fabids</taxon>
        <taxon>Rosales</taxon>
        <taxon>Rosaceae</taxon>
        <taxon>Rosoideae</taxon>
        <taxon>Rosoideae incertae sedis</taxon>
        <taxon>Rubus</taxon>
    </lineage>
</organism>
<comment type="caution">
    <text evidence="1">The sequence shown here is derived from an EMBL/GenBank/DDBJ whole genome shotgun (WGS) entry which is preliminary data.</text>
</comment>
<gene>
    <name evidence="1" type="ORF">M0R45_035560</name>
</gene>
<dbReference type="Proteomes" id="UP001457282">
    <property type="component" value="Unassembled WGS sequence"/>
</dbReference>
<sequence length="148" mass="17321">MYPQITMIFISLTIYTFWAARRSRHLIVLPVFSLIQIFHPLGKISHMICGIVDCINFCGYIVLLSLVTGSLSIHNTDECFDFIEWKISVDVYDCTPVINPLSEIREFQVKTVTKPFLLIYNGRRKLKEFTRFTNWCENLAKKVRSLHE</sequence>
<dbReference type="AlphaFoldDB" id="A0AAW1VTH1"/>
<accession>A0AAW1VTH1</accession>
<evidence type="ECO:0000313" key="1">
    <source>
        <dbReference type="EMBL" id="KAK9911664.1"/>
    </source>
</evidence>
<reference evidence="1 2" key="1">
    <citation type="journal article" date="2023" name="G3 (Bethesda)">
        <title>A chromosome-length genome assembly and annotation of blackberry (Rubus argutus, cv. 'Hillquist').</title>
        <authorList>
            <person name="Bruna T."/>
            <person name="Aryal R."/>
            <person name="Dudchenko O."/>
            <person name="Sargent D.J."/>
            <person name="Mead D."/>
            <person name="Buti M."/>
            <person name="Cavallini A."/>
            <person name="Hytonen T."/>
            <person name="Andres J."/>
            <person name="Pham M."/>
            <person name="Weisz D."/>
            <person name="Mascagni F."/>
            <person name="Usai G."/>
            <person name="Natali L."/>
            <person name="Bassil N."/>
            <person name="Fernandez G.E."/>
            <person name="Lomsadze A."/>
            <person name="Armour M."/>
            <person name="Olukolu B."/>
            <person name="Poorten T."/>
            <person name="Britton C."/>
            <person name="Davik J."/>
            <person name="Ashrafi H."/>
            <person name="Aiden E.L."/>
            <person name="Borodovsky M."/>
            <person name="Worthington M."/>
        </authorList>
    </citation>
    <scope>NUCLEOTIDE SEQUENCE [LARGE SCALE GENOMIC DNA]</scope>
    <source>
        <strain evidence="1">PI 553951</strain>
    </source>
</reference>